<organism evidence="8 9">
    <name type="scientific">Pseudallescheria apiosperma</name>
    <name type="common">Scedosporium apiospermum</name>
    <dbReference type="NCBI Taxonomy" id="563466"/>
    <lineage>
        <taxon>Eukaryota</taxon>
        <taxon>Fungi</taxon>
        <taxon>Dikarya</taxon>
        <taxon>Ascomycota</taxon>
        <taxon>Pezizomycotina</taxon>
        <taxon>Sordariomycetes</taxon>
        <taxon>Hypocreomycetidae</taxon>
        <taxon>Microascales</taxon>
        <taxon>Microascaceae</taxon>
        <taxon>Scedosporium</taxon>
    </lineage>
</organism>
<dbReference type="Gene3D" id="3.40.309.10">
    <property type="entry name" value="Aldehyde Dehydrogenase, Chain A, domain 2"/>
    <property type="match status" value="1"/>
</dbReference>
<dbReference type="InterPro" id="IPR016161">
    <property type="entry name" value="Ald_DH/histidinol_DH"/>
</dbReference>
<dbReference type="EC" id="1.2.1.3" evidence="3"/>
<dbReference type="VEuPathDB" id="FungiDB:SAPIO_CDS0712"/>
<evidence type="ECO:0000259" key="7">
    <source>
        <dbReference type="Pfam" id="PF00171"/>
    </source>
</evidence>
<dbReference type="InterPro" id="IPR029510">
    <property type="entry name" value="Ald_DH_CS_GLU"/>
</dbReference>
<dbReference type="CDD" id="cd07106">
    <property type="entry name" value="ALDH_AldA-AAD23400"/>
    <property type="match status" value="1"/>
</dbReference>
<dbReference type="Gene3D" id="3.40.605.10">
    <property type="entry name" value="Aldehyde Dehydrogenase, Chain A, domain 1"/>
    <property type="match status" value="1"/>
</dbReference>
<dbReference type="InterPro" id="IPR044086">
    <property type="entry name" value="LUC3-like"/>
</dbReference>
<proteinExistence type="inferred from homology"/>
<feature type="active site" evidence="5">
    <location>
        <position position="247"/>
    </location>
</feature>
<dbReference type="InterPro" id="IPR016162">
    <property type="entry name" value="Ald_DH_N"/>
</dbReference>
<comment type="similarity">
    <text evidence="1 6">Belongs to the aldehyde dehydrogenase family.</text>
</comment>
<keyword evidence="9" id="KW-1185">Reference proteome</keyword>
<dbReference type="AlphaFoldDB" id="A0A084GGD3"/>
<evidence type="ECO:0000256" key="4">
    <source>
        <dbReference type="ARBA" id="ARBA00049194"/>
    </source>
</evidence>
<accession>A0A084GGD3</accession>
<evidence type="ECO:0000256" key="5">
    <source>
        <dbReference type="PROSITE-ProRule" id="PRU10007"/>
    </source>
</evidence>
<dbReference type="OrthoDB" id="310895at2759"/>
<dbReference type="KEGG" id="sapo:SAPIO_CDS0712"/>
<keyword evidence="2 6" id="KW-0560">Oxidoreductase</keyword>
<name>A0A084GGD3_PSEDA</name>
<dbReference type="FunFam" id="3.40.605.10:FF:000007">
    <property type="entry name" value="NAD/NADP-dependent betaine aldehyde dehydrogenase"/>
    <property type="match status" value="1"/>
</dbReference>
<evidence type="ECO:0000313" key="9">
    <source>
        <dbReference type="Proteomes" id="UP000028545"/>
    </source>
</evidence>
<dbReference type="HOGENOM" id="CLU_005391_0_0_1"/>
<sequence length="467" mass="51245">MANLDFQSNFVHVIDGNSSPTEGHRHGINPATLKPLWDVPVATHGDVDRAAAAAKKAFKSWSRVPYEERRSKVLAYADAVDKHRTQFRDLLTTEQGKPIPQADVETDCAIEWMRGMANIPLPEDTLEENKDRTVITRYTPIGVVGALVPWNFPLMLATAKIAPALLTGNVIVVKPSPFTPYCGLKLVELAQQFFPPGVVQSLSGGDDLGPWITEHPGFDKISFTGSTATGKAVMRSASKTLKRVTLELGGNDPAIVFPDVNVDKVAEQICLNLKRIYVHETIFDAFKEALVKHTKSYTLGDGSKPGVTHGPLQNKMQVDRVKTFFNDVKTEGWQVAVGGEIEKNQGYFITPTIIDRPPEKSRIVVEEPFGPIVPILSWKDEEDVISRANDTTMGLGASVWTNDLDKAAEVAKQIQAGTVWINKHFELSPYAPFGGHKESGLGTEWGANGLKGFCNAQTLFFNKNIVS</sequence>
<gene>
    <name evidence="8" type="ORF">SAPIO_CDS0712</name>
</gene>
<comment type="catalytic activity">
    <reaction evidence="4">
        <text>an aldehyde + NAD(+) + H2O = a carboxylate + NADH + 2 H(+)</text>
        <dbReference type="Rhea" id="RHEA:16185"/>
        <dbReference type="ChEBI" id="CHEBI:15377"/>
        <dbReference type="ChEBI" id="CHEBI:15378"/>
        <dbReference type="ChEBI" id="CHEBI:17478"/>
        <dbReference type="ChEBI" id="CHEBI:29067"/>
        <dbReference type="ChEBI" id="CHEBI:57540"/>
        <dbReference type="ChEBI" id="CHEBI:57945"/>
        <dbReference type="EC" id="1.2.1.3"/>
    </reaction>
</comment>
<dbReference type="InterPro" id="IPR015590">
    <property type="entry name" value="Aldehyde_DH_dom"/>
</dbReference>
<evidence type="ECO:0000256" key="6">
    <source>
        <dbReference type="RuleBase" id="RU003345"/>
    </source>
</evidence>
<dbReference type="Pfam" id="PF00171">
    <property type="entry name" value="Aldedh"/>
    <property type="match status" value="1"/>
</dbReference>
<dbReference type="InterPro" id="IPR016163">
    <property type="entry name" value="Ald_DH_C"/>
</dbReference>
<evidence type="ECO:0000256" key="1">
    <source>
        <dbReference type="ARBA" id="ARBA00009986"/>
    </source>
</evidence>
<evidence type="ECO:0000256" key="3">
    <source>
        <dbReference type="ARBA" id="ARBA00024226"/>
    </source>
</evidence>
<dbReference type="Proteomes" id="UP000028545">
    <property type="component" value="Unassembled WGS sequence"/>
</dbReference>
<evidence type="ECO:0000256" key="2">
    <source>
        <dbReference type="ARBA" id="ARBA00023002"/>
    </source>
</evidence>
<evidence type="ECO:0000313" key="8">
    <source>
        <dbReference type="EMBL" id="KEZ46395.1"/>
    </source>
</evidence>
<dbReference type="SUPFAM" id="SSF53720">
    <property type="entry name" value="ALDH-like"/>
    <property type="match status" value="1"/>
</dbReference>
<dbReference type="GeneID" id="27718864"/>
<dbReference type="PROSITE" id="PS00687">
    <property type="entry name" value="ALDEHYDE_DEHYDR_GLU"/>
    <property type="match status" value="1"/>
</dbReference>
<protein>
    <recommendedName>
        <fullName evidence="3">aldehyde dehydrogenase (NAD(+))</fullName>
        <ecNumber evidence="3">1.2.1.3</ecNumber>
    </recommendedName>
</protein>
<feature type="domain" description="Aldehyde dehydrogenase" evidence="7">
    <location>
        <begin position="26"/>
        <end position="458"/>
    </location>
</feature>
<dbReference type="OMA" id="WGLLEYT"/>
<reference evidence="8 9" key="1">
    <citation type="journal article" date="2014" name="Genome Announc.">
        <title>Draft genome sequence of the pathogenic fungus Scedosporium apiospermum.</title>
        <authorList>
            <person name="Vandeputte P."/>
            <person name="Ghamrawi S."/>
            <person name="Rechenmann M."/>
            <person name="Iltis A."/>
            <person name="Giraud S."/>
            <person name="Fleury M."/>
            <person name="Thornton C."/>
            <person name="Delhaes L."/>
            <person name="Meyer W."/>
            <person name="Papon N."/>
            <person name="Bouchara J.P."/>
        </authorList>
    </citation>
    <scope>NUCLEOTIDE SEQUENCE [LARGE SCALE GENOMIC DNA]</scope>
    <source>
        <strain evidence="8 9">IHEM 14462</strain>
    </source>
</reference>
<dbReference type="GO" id="GO:0004029">
    <property type="term" value="F:aldehyde dehydrogenase (NAD+) activity"/>
    <property type="evidence" value="ECO:0007669"/>
    <property type="project" value="UniProtKB-EC"/>
</dbReference>
<dbReference type="PANTHER" id="PTHR11699">
    <property type="entry name" value="ALDEHYDE DEHYDROGENASE-RELATED"/>
    <property type="match status" value="1"/>
</dbReference>
<comment type="caution">
    <text evidence="8">The sequence shown here is derived from an EMBL/GenBank/DDBJ whole genome shotgun (WGS) entry which is preliminary data.</text>
</comment>
<dbReference type="RefSeq" id="XP_016646194.1">
    <property type="nucleotide sequence ID" value="XM_016783428.1"/>
</dbReference>
<dbReference type="EMBL" id="JOWA01000033">
    <property type="protein sequence ID" value="KEZ46395.1"/>
    <property type="molecule type" value="Genomic_DNA"/>
</dbReference>